<dbReference type="Proteomes" id="UP000612329">
    <property type="component" value="Unassembled WGS sequence"/>
</dbReference>
<dbReference type="Gene3D" id="1.10.1130.10">
    <property type="entry name" value="Flavocytochrome C3, Chain A"/>
    <property type="match status" value="1"/>
</dbReference>
<organism evidence="2 3">
    <name type="scientific">Yeosuana aromativorans</name>
    <dbReference type="NCBI Taxonomy" id="288019"/>
    <lineage>
        <taxon>Bacteria</taxon>
        <taxon>Pseudomonadati</taxon>
        <taxon>Bacteroidota</taxon>
        <taxon>Flavobacteriia</taxon>
        <taxon>Flavobacteriales</taxon>
        <taxon>Flavobacteriaceae</taxon>
        <taxon>Yeosuana</taxon>
    </lineage>
</organism>
<dbReference type="SUPFAM" id="SSF48695">
    <property type="entry name" value="Multiheme cytochromes"/>
    <property type="match status" value="1"/>
</dbReference>
<feature type="chain" id="PRO_5035153400" evidence="1">
    <location>
        <begin position="22"/>
        <end position="366"/>
    </location>
</feature>
<evidence type="ECO:0000313" key="3">
    <source>
        <dbReference type="Proteomes" id="UP000612329"/>
    </source>
</evidence>
<keyword evidence="1" id="KW-0732">Signal</keyword>
<reference evidence="2" key="2">
    <citation type="submission" date="2020-09" db="EMBL/GenBank/DDBJ databases">
        <authorList>
            <person name="Sun Q."/>
            <person name="Ohkuma M."/>
        </authorList>
    </citation>
    <scope>NUCLEOTIDE SEQUENCE</scope>
    <source>
        <strain evidence="2">JCM 12862</strain>
    </source>
</reference>
<feature type="signal peptide" evidence="1">
    <location>
        <begin position="1"/>
        <end position="21"/>
    </location>
</feature>
<sequence length="366" mass="38534">MKNFKLLINLVVVATSFMFFQCTSEYTPIVGPAGADGVDGVDGVNGVDGAGAVCISCHSNEHRDPIYAAYVLSNHYGPDGNGLDGSWARGTSASCAQCHNNQGFIDFQSGLYVDANGNQSANPNGYAVSNPITCTGCHDVHRSFDFDNDGNDYALRTLAPVALIIDPDTSIDVNNDSDPMGYSNTCINCHQPRTPAPTPNAFGNYKVTSTHWGPHHGPQGTFLYGLGGAILPGAMPAVGDAGHAKGASCVSCHMGEPTAADNGGHTWNPTANACLSCHDTEPEGVEGLDALRATLLVELQTKGLDSTGTKYIFDANGNLQTGTYPVKVSQAAFNYILLMEDRSNGIHNPEYAKDLATNSINALQNN</sequence>
<name>A0A8J3FFZ9_9FLAO</name>
<accession>A0A8J3FFZ9</accession>
<evidence type="ECO:0000256" key="1">
    <source>
        <dbReference type="SAM" id="SignalP"/>
    </source>
</evidence>
<protein>
    <submittedName>
        <fullName evidence="2">Uncharacterized protein</fullName>
    </submittedName>
</protein>
<dbReference type="EMBL" id="BMNR01000003">
    <property type="protein sequence ID" value="GGK22444.1"/>
    <property type="molecule type" value="Genomic_DNA"/>
</dbReference>
<dbReference type="InterPro" id="IPR036280">
    <property type="entry name" value="Multihaem_cyt_sf"/>
</dbReference>
<evidence type="ECO:0000313" key="2">
    <source>
        <dbReference type="EMBL" id="GGK22444.1"/>
    </source>
</evidence>
<dbReference type="AlphaFoldDB" id="A0A8J3FFZ9"/>
<dbReference type="RefSeq" id="WP_188651784.1">
    <property type="nucleotide sequence ID" value="NZ_BMNR01000003.1"/>
</dbReference>
<proteinExistence type="predicted"/>
<dbReference type="Gene3D" id="1.10.780.10">
    <property type="entry name" value="Hydroxylamine Oxidoreductase, Chain A, domain 1"/>
    <property type="match status" value="1"/>
</dbReference>
<gene>
    <name evidence="2" type="ORF">GCM10007962_15770</name>
</gene>
<reference evidence="2" key="1">
    <citation type="journal article" date="2014" name="Int. J. Syst. Evol. Microbiol.">
        <title>Complete genome sequence of Corynebacterium casei LMG S-19264T (=DSM 44701T), isolated from a smear-ripened cheese.</title>
        <authorList>
            <consortium name="US DOE Joint Genome Institute (JGI-PGF)"/>
            <person name="Walter F."/>
            <person name="Albersmeier A."/>
            <person name="Kalinowski J."/>
            <person name="Ruckert C."/>
        </authorList>
    </citation>
    <scope>NUCLEOTIDE SEQUENCE</scope>
    <source>
        <strain evidence="2">JCM 12862</strain>
    </source>
</reference>
<keyword evidence="3" id="KW-1185">Reference proteome</keyword>
<comment type="caution">
    <text evidence="2">The sequence shown here is derived from an EMBL/GenBank/DDBJ whole genome shotgun (WGS) entry which is preliminary data.</text>
</comment>